<evidence type="ECO:0000256" key="1">
    <source>
        <dbReference type="SAM" id="MobiDB-lite"/>
    </source>
</evidence>
<dbReference type="GeneID" id="63854052"/>
<feature type="compositionally biased region" description="Low complexity" evidence="1">
    <location>
        <begin position="40"/>
        <end position="52"/>
    </location>
</feature>
<comment type="caution">
    <text evidence="2">The sequence shown here is derived from an EMBL/GenBank/DDBJ whole genome shotgun (WGS) entry which is preliminary data.</text>
</comment>
<evidence type="ECO:0000313" key="3">
    <source>
        <dbReference type="Proteomes" id="UP000800039"/>
    </source>
</evidence>
<feature type="compositionally biased region" description="Basic and acidic residues" evidence="1">
    <location>
        <begin position="53"/>
        <end position="79"/>
    </location>
</feature>
<feature type="region of interest" description="Disordered" evidence="1">
    <location>
        <begin position="31"/>
        <end position="107"/>
    </location>
</feature>
<reference evidence="2" key="1">
    <citation type="submission" date="2020-01" db="EMBL/GenBank/DDBJ databases">
        <authorList>
            <consortium name="DOE Joint Genome Institute"/>
            <person name="Haridas S."/>
            <person name="Albert R."/>
            <person name="Binder M."/>
            <person name="Bloem J."/>
            <person name="Labutti K."/>
            <person name="Salamov A."/>
            <person name="Andreopoulos B."/>
            <person name="Baker S.E."/>
            <person name="Barry K."/>
            <person name="Bills G."/>
            <person name="Bluhm B.H."/>
            <person name="Cannon C."/>
            <person name="Castanera R."/>
            <person name="Culley D.E."/>
            <person name="Daum C."/>
            <person name="Ezra D."/>
            <person name="Gonzalez J.B."/>
            <person name="Henrissat B."/>
            <person name="Kuo A."/>
            <person name="Liang C."/>
            <person name="Lipzen A."/>
            <person name="Lutzoni F."/>
            <person name="Magnuson J."/>
            <person name="Mondo S."/>
            <person name="Nolan M."/>
            <person name="Ohm R."/>
            <person name="Pangilinan J."/>
            <person name="Park H.-J."/>
            <person name="Ramirez L."/>
            <person name="Alfaro M."/>
            <person name="Sun H."/>
            <person name="Tritt A."/>
            <person name="Yoshinaga Y."/>
            <person name="Zwiers L.-H."/>
            <person name="Turgeon B.G."/>
            <person name="Goodwin S.B."/>
            <person name="Spatafora J.W."/>
            <person name="Crous P.W."/>
            <person name="Grigoriev I.V."/>
        </authorList>
    </citation>
    <scope>NUCLEOTIDE SEQUENCE</scope>
    <source>
        <strain evidence="2">CBS 394.84</strain>
    </source>
</reference>
<name>A0A9P4GF06_9PLEO</name>
<keyword evidence="3" id="KW-1185">Reference proteome</keyword>
<organism evidence="2 3">
    <name type="scientific">Cucurbitaria berberidis CBS 394.84</name>
    <dbReference type="NCBI Taxonomy" id="1168544"/>
    <lineage>
        <taxon>Eukaryota</taxon>
        <taxon>Fungi</taxon>
        <taxon>Dikarya</taxon>
        <taxon>Ascomycota</taxon>
        <taxon>Pezizomycotina</taxon>
        <taxon>Dothideomycetes</taxon>
        <taxon>Pleosporomycetidae</taxon>
        <taxon>Pleosporales</taxon>
        <taxon>Pleosporineae</taxon>
        <taxon>Cucurbitariaceae</taxon>
        <taxon>Cucurbitaria</taxon>
    </lineage>
</organism>
<evidence type="ECO:0000313" key="2">
    <source>
        <dbReference type="EMBL" id="KAF1844828.1"/>
    </source>
</evidence>
<dbReference type="Proteomes" id="UP000800039">
    <property type="component" value="Unassembled WGS sequence"/>
</dbReference>
<feature type="compositionally biased region" description="Polar residues" evidence="1">
    <location>
        <begin position="198"/>
        <end position="209"/>
    </location>
</feature>
<feature type="compositionally biased region" description="Acidic residues" evidence="1">
    <location>
        <begin position="80"/>
        <end position="99"/>
    </location>
</feature>
<dbReference type="EMBL" id="ML976616">
    <property type="protein sequence ID" value="KAF1844828.1"/>
    <property type="molecule type" value="Genomic_DNA"/>
</dbReference>
<sequence length="322" mass="36307">MSPKISLRRSERLLKQRNAVQDESCRIQKPIRIETRKKTQTTTRSKSSISNKVKVESSKSSRNHKAETNVSHLIEHSASDTEDDCSMEGSEEETDDEFNESANMSTDNVAFVTADIVDRRESCDSRYEPGNESYQIDDFVVQDDYETEDESETETKEGGVDDEFDQDYAPAPQQTIERKADFDGQSVEDEDPVLRKTSVTSTRSESSALFVSDPDDPPEPLEWCPTDPRSNLIAFLFEYEIYMGMNVIDAALEDIVEEIMDAVGLFSRRCNRKRTPLRLRLSSKILDDGEVCDALQTAERLGLGRGMNLGDGTEGWVIGPSR</sequence>
<feature type="region of interest" description="Disordered" evidence="1">
    <location>
        <begin position="145"/>
        <end position="167"/>
    </location>
</feature>
<feature type="region of interest" description="Disordered" evidence="1">
    <location>
        <begin position="198"/>
        <end position="220"/>
    </location>
</feature>
<dbReference type="AlphaFoldDB" id="A0A9P4GF06"/>
<proteinExistence type="predicted"/>
<dbReference type="OrthoDB" id="3800281at2759"/>
<dbReference type="RefSeq" id="XP_040787391.1">
    <property type="nucleotide sequence ID" value="XM_040936802.1"/>
</dbReference>
<gene>
    <name evidence="2" type="ORF">K460DRAFT_405107</name>
</gene>
<protein>
    <submittedName>
        <fullName evidence="2">Uncharacterized protein</fullName>
    </submittedName>
</protein>
<accession>A0A9P4GF06</accession>